<feature type="region of interest" description="Disordered" evidence="1">
    <location>
        <begin position="1"/>
        <end position="86"/>
    </location>
</feature>
<sequence length="100" mass="10518">MTKSFVEINPSSNAPAVDTSPEPKAEDPSRIEVVSVTEEDLPTVETPNTLNVSPLGSFTADPPSENTSAKPVEPQSPAAPSPTMPITKVQPFLPVLLIVP</sequence>
<accession>A0A2U9C7V7</accession>
<evidence type="ECO:0000256" key="1">
    <source>
        <dbReference type="SAM" id="MobiDB-lite"/>
    </source>
</evidence>
<gene>
    <name evidence="2" type="ORF">SMAX5B_021677</name>
</gene>
<evidence type="ECO:0000313" key="2">
    <source>
        <dbReference type="EMBL" id="AWP12681.1"/>
    </source>
</evidence>
<dbReference type="AlphaFoldDB" id="A0A2U9C7V7"/>
<protein>
    <submittedName>
        <fullName evidence="2">Uncharacterized protein</fullName>
    </submittedName>
</protein>
<proteinExistence type="predicted"/>
<feature type="compositionally biased region" description="Basic and acidic residues" evidence="1">
    <location>
        <begin position="21"/>
        <end position="30"/>
    </location>
</feature>
<feature type="compositionally biased region" description="Polar residues" evidence="1">
    <location>
        <begin position="1"/>
        <end position="14"/>
    </location>
</feature>
<dbReference type="Proteomes" id="UP000246464">
    <property type="component" value="Chromosome 14"/>
</dbReference>
<dbReference type="EMBL" id="CP026256">
    <property type="protein sequence ID" value="AWP12681.1"/>
    <property type="molecule type" value="Genomic_DNA"/>
</dbReference>
<evidence type="ECO:0000313" key="3">
    <source>
        <dbReference type="Proteomes" id="UP000246464"/>
    </source>
</evidence>
<keyword evidence="3" id="KW-1185">Reference proteome</keyword>
<reference evidence="2 3" key="1">
    <citation type="submission" date="2017-12" db="EMBL/GenBank/DDBJ databases">
        <title>Integrating genomic resources of turbot (Scophthalmus maximus) in depth evaluation of genetic and physical mapping variation across individuals.</title>
        <authorList>
            <person name="Martinez P."/>
        </authorList>
    </citation>
    <scope>NUCLEOTIDE SEQUENCE [LARGE SCALE GENOMIC DNA]</scope>
</reference>
<name>A0A2U9C7V7_SCOMX</name>
<feature type="compositionally biased region" description="Polar residues" evidence="1">
    <location>
        <begin position="45"/>
        <end position="56"/>
    </location>
</feature>
<organism evidence="2 3">
    <name type="scientific">Scophthalmus maximus</name>
    <name type="common">Turbot</name>
    <name type="synonym">Psetta maxima</name>
    <dbReference type="NCBI Taxonomy" id="52904"/>
    <lineage>
        <taxon>Eukaryota</taxon>
        <taxon>Metazoa</taxon>
        <taxon>Chordata</taxon>
        <taxon>Craniata</taxon>
        <taxon>Vertebrata</taxon>
        <taxon>Euteleostomi</taxon>
        <taxon>Actinopterygii</taxon>
        <taxon>Neopterygii</taxon>
        <taxon>Teleostei</taxon>
        <taxon>Neoteleostei</taxon>
        <taxon>Acanthomorphata</taxon>
        <taxon>Carangaria</taxon>
        <taxon>Pleuronectiformes</taxon>
        <taxon>Pleuronectoidei</taxon>
        <taxon>Scophthalmidae</taxon>
        <taxon>Scophthalmus</taxon>
    </lineage>
</organism>